<comment type="caution">
    <text evidence="14">The sequence shown here is derived from an EMBL/GenBank/DDBJ whole genome shotgun (WGS) entry which is preliminary data.</text>
</comment>
<keyword evidence="11" id="KW-0378">Hydrolase</keyword>
<evidence type="ECO:0000313" key="15">
    <source>
        <dbReference type="Proteomes" id="UP000644507"/>
    </source>
</evidence>
<evidence type="ECO:0000256" key="1">
    <source>
        <dbReference type="ARBA" id="ARBA00000024"/>
    </source>
</evidence>
<dbReference type="GO" id="GO:0004635">
    <property type="term" value="F:phosphoribosyl-AMP cyclohydrolase activity"/>
    <property type="evidence" value="ECO:0007669"/>
    <property type="project" value="UniProtKB-EC"/>
</dbReference>
<keyword evidence="10" id="KW-0028">Amino-acid biosynthesis</keyword>
<dbReference type="Gene3D" id="3.10.20.810">
    <property type="entry name" value="Phosphoribosyl-AMP cyclohydrolase"/>
    <property type="match status" value="1"/>
</dbReference>
<comment type="pathway">
    <text evidence="4">Amino-acid biosynthesis; L-histidine biosynthesis; L-histidine from 5-phospho-alpha-D-ribose 1-diphosphate: step 2/9.</text>
</comment>
<dbReference type="RefSeq" id="WP_189573175.1">
    <property type="nucleotide sequence ID" value="NZ_BMXI01000018.1"/>
</dbReference>
<feature type="domain" description="Phosphoribosyl-AMP cyclohydrolase" evidence="13">
    <location>
        <begin position="41"/>
        <end position="115"/>
    </location>
</feature>
<comment type="catalytic activity">
    <reaction evidence="2">
        <text>1-(5-phospho-beta-D-ribosyl)-ATP + H2O = 1-(5-phospho-beta-D-ribosyl)-5'-AMP + diphosphate + H(+)</text>
        <dbReference type="Rhea" id="RHEA:22828"/>
        <dbReference type="ChEBI" id="CHEBI:15377"/>
        <dbReference type="ChEBI" id="CHEBI:15378"/>
        <dbReference type="ChEBI" id="CHEBI:33019"/>
        <dbReference type="ChEBI" id="CHEBI:59457"/>
        <dbReference type="ChEBI" id="CHEBI:73183"/>
        <dbReference type="EC" id="3.6.1.31"/>
    </reaction>
</comment>
<dbReference type="EC" id="3.6.1.31" evidence="7"/>
<protein>
    <recommendedName>
        <fullName evidence="9">Histidine biosynthesis bifunctional protein HisIE</fullName>
        <ecNumber evidence="8">3.5.4.19</ecNumber>
        <ecNumber evidence="7">3.6.1.31</ecNumber>
    </recommendedName>
</protein>
<evidence type="ECO:0000313" key="14">
    <source>
        <dbReference type="EMBL" id="GHC64782.1"/>
    </source>
</evidence>
<evidence type="ECO:0000256" key="10">
    <source>
        <dbReference type="ARBA" id="ARBA00022605"/>
    </source>
</evidence>
<dbReference type="InterPro" id="IPR002496">
    <property type="entry name" value="PRib_AMP_CycHydrolase_dom"/>
</dbReference>
<keyword evidence="12" id="KW-0368">Histidine biosynthesis</keyword>
<dbReference type="PANTHER" id="PTHR42945">
    <property type="entry name" value="HISTIDINE BIOSYNTHESIS BIFUNCTIONAL PROTEIN"/>
    <property type="match status" value="1"/>
</dbReference>
<dbReference type="EC" id="3.5.4.19" evidence="8"/>
<dbReference type="InterPro" id="IPR038019">
    <property type="entry name" value="PRib_AMP_CycHydrolase_sf"/>
</dbReference>
<dbReference type="AlphaFoldDB" id="A0A918WMT1"/>
<dbReference type="GO" id="GO:0000105">
    <property type="term" value="P:L-histidine biosynthetic process"/>
    <property type="evidence" value="ECO:0007669"/>
    <property type="project" value="UniProtKB-KW"/>
</dbReference>
<dbReference type="SUPFAM" id="SSF141734">
    <property type="entry name" value="HisI-like"/>
    <property type="match status" value="1"/>
</dbReference>
<dbReference type="NCBIfam" id="NF000768">
    <property type="entry name" value="PRK00051.1"/>
    <property type="match status" value="1"/>
</dbReference>
<evidence type="ECO:0000256" key="5">
    <source>
        <dbReference type="ARBA" id="ARBA00007731"/>
    </source>
</evidence>
<evidence type="ECO:0000256" key="6">
    <source>
        <dbReference type="ARBA" id="ARBA00008299"/>
    </source>
</evidence>
<evidence type="ECO:0000256" key="9">
    <source>
        <dbReference type="ARBA" id="ARBA00017720"/>
    </source>
</evidence>
<comment type="pathway">
    <text evidence="3">Amino-acid biosynthesis; L-histidine biosynthesis; L-histidine from 5-phospho-alpha-D-ribose 1-diphosphate: step 3/9.</text>
</comment>
<comment type="catalytic activity">
    <reaction evidence="1">
        <text>1-(5-phospho-beta-D-ribosyl)-5'-AMP + H2O = 1-(5-phospho-beta-D-ribosyl)-5-[(5-phospho-beta-D-ribosylamino)methylideneamino]imidazole-4-carboxamide</text>
        <dbReference type="Rhea" id="RHEA:20049"/>
        <dbReference type="ChEBI" id="CHEBI:15377"/>
        <dbReference type="ChEBI" id="CHEBI:58435"/>
        <dbReference type="ChEBI" id="CHEBI:59457"/>
        <dbReference type="EC" id="3.5.4.19"/>
    </reaction>
</comment>
<evidence type="ECO:0000256" key="11">
    <source>
        <dbReference type="ARBA" id="ARBA00022801"/>
    </source>
</evidence>
<dbReference type="EMBL" id="BMXI01000018">
    <property type="protein sequence ID" value="GHC64782.1"/>
    <property type="molecule type" value="Genomic_DNA"/>
</dbReference>
<evidence type="ECO:0000256" key="4">
    <source>
        <dbReference type="ARBA" id="ARBA00005204"/>
    </source>
</evidence>
<evidence type="ECO:0000256" key="8">
    <source>
        <dbReference type="ARBA" id="ARBA00012721"/>
    </source>
</evidence>
<organism evidence="14 15">
    <name type="scientific">Roseibacillus persicicus</name>
    <dbReference type="NCBI Taxonomy" id="454148"/>
    <lineage>
        <taxon>Bacteria</taxon>
        <taxon>Pseudomonadati</taxon>
        <taxon>Verrucomicrobiota</taxon>
        <taxon>Verrucomicrobiia</taxon>
        <taxon>Verrucomicrobiales</taxon>
        <taxon>Verrucomicrobiaceae</taxon>
        <taxon>Roseibacillus</taxon>
    </lineage>
</organism>
<name>A0A918WMT1_9BACT</name>
<dbReference type="PANTHER" id="PTHR42945:SF1">
    <property type="entry name" value="HISTIDINE BIOSYNTHESIS BIFUNCTIONAL PROTEIN HIS7"/>
    <property type="match status" value="1"/>
</dbReference>
<sequence length="129" mass="14659">MFPEQSDKESIENGHTLMPKFDRDGLIPAMAIDAVTKEPLMLAYMNAESLKLTLEKQEAVYYSRSRQTIWHKGATSGEFQKIVTIRTDCDQDALILEVEQMGGGCCHTKRSTCFYREVQADGSLTFREE</sequence>
<gene>
    <name evidence="14" type="primary">hisI</name>
    <name evidence="14" type="ORF">GCM10007100_35570</name>
</gene>
<evidence type="ECO:0000256" key="2">
    <source>
        <dbReference type="ARBA" id="ARBA00001460"/>
    </source>
</evidence>
<comment type="similarity">
    <text evidence="6">In the N-terminal section; belongs to the PRA-CH family.</text>
</comment>
<comment type="similarity">
    <text evidence="5">In the C-terminal section; belongs to the PRA-PH family.</text>
</comment>
<reference evidence="14" key="1">
    <citation type="journal article" date="2014" name="Int. J. Syst. Evol. Microbiol.">
        <title>Complete genome sequence of Corynebacterium casei LMG S-19264T (=DSM 44701T), isolated from a smear-ripened cheese.</title>
        <authorList>
            <consortium name="US DOE Joint Genome Institute (JGI-PGF)"/>
            <person name="Walter F."/>
            <person name="Albersmeier A."/>
            <person name="Kalinowski J."/>
            <person name="Ruckert C."/>
        </authorList>
    </citation>
    <scope>NUCLEOTIDE SEQUENCE</scope>
    <source>
        <strain evidence="14">KCTC 12988</strain>
    </source>
</reference>
<evidence type="ECO:0000256" key="12">
    <source>
        <dbReference type="ARBA" id="ARBA00023102"/>
    </source>
</evidence>
<proteinExistence type="inferred from homology"/>
<dbReference type="FunFam" id="3.10.20.810:FF:000001">
    <property type="entry name" value="Histidine biosynthesis bifunctional protein HisIE"/>
    <property type="match status" value="1"/>
</dbReference>
<accession>A0A918WMT1</accession>
<dbReference type="Proteomes" id="UP000644507">
    <property type="component" value="Unassembled WGS sequence"/>
</dbReference>
<evidence type="ECO:0000256" key="3">
    <source>
        <dbReference type="ARBA" id="ARBA00005169"/>
    </source>
</evidence>
<keyword evidence="15" id="KW-1185">Reference proteome</keyword>
<evidence type="ECO:0000256" key="7">
    <source>
        <dbReference type="ARBA" id="ARBA00012414"/>
    </source>
</evidence>
<dbReference type="Pfam" id="PF01502">
    <property type="entry name" value="PRA-CH"/>
    <property type="match status" value="1"/>
</dbReference>
<dbReference type="GO" id="GO:0004636">
    <property type="term" value="F:phosphoribosyl-ATP diphosphatase activity"/>
    <property type="evidence" value="ECO:0007669"/>
    <property type="project" value="UniProtKB-EC"/>
</dbReference>
<evidence type="ECO:0000259" key="13">
    <source>
        <dbReference type="Pfam" id="PF01502"/>
    </source>
</evidence>
<reference evidence="14" key="2">
    <citation type="submission" date="2020-09" db="EMBL/GenBank/DDBJ databases">
        <authorList>
            <person name="Sun Q."/>
            <person name="Kim S."/>
        </authorList>
    </citation>
    <scope>NUCLEOTIDE SEQUENCE</scope>
    <source>
        <strain evidence="14">KCTC 12988</strain>
    </source>
</reference>